<dbReference type="PROSITE" id="PS00973">
    <property type="entry name" value="USP_2"/>
    <property type="match status" value="1"/>
</dbReference>
<dbReference type="GO" id="GO:0005829">
    <property type="term" value="C:cytosol"/>
    <property type="evidence" value="ECO:0007669"/>
    <property type="project" value="TreeGrafter"/>
</dbReference>
<dbReference type="InterPro" id="IPR028889">
    <property type="entry name" value="USP"/>
</dbReference>
<dbReference type="PROSITE" id="PS00972">
    <property type="entry name" value="USP_1"/>
    <property type="match status" value="1"/>
</dbReference>
<dbReference type="OrthoDB" id="289038at2759"/>
<dbReference type="InterPro" id="IPR050164">
    <property type="entry name" value="Peptidase_C19"/>
</dbReference>
<keyword evidence="1" id="KW-0378">Hydrolase</keyword>
<dbReference type="Pfam" id="PF00443">
    <property type="entry name" value="UCH"/>
    <property type="match status" value="1"/>
</dbReference>
<dbReference type="Proteomes" id="UP000002630">
    <property type="component" value="Linkage Group LG14"/>
</dbReference>
<dbReference type="InterPro" id="IPR001394">
    <property type="entry name" value="Peptidase_C19_UCH"/>
</dbReference>
<feature type="region of interest" description="Disordered" evidence="2">
    <location>
        <begin position="333"/>
        <end position="357"/>
    </location>
</feature>
<gene>
    <name evidence="4" type="ORF">Esi_0049_0009</name>
</gene>
<dbReference type="GO" id="GO:0004843">
    <property type="term" value="F:cysteine-type deubiquitinase activity"/>
    <property type="evidence" value="ECO:0007669"/>
    <property type="project" value="UniProtKB-UniRule"/>
</dbReference>
<dbReference type="AlphaFoldDB" id="D7G2V4"/>
<evidence type="ECO:0000256" key="1">
    <source>
        <dbReference type="RuleBase" id="RU366025"/>
    </source>
</evidence>
<feature type="region of interest" description="Disordered" evidence="2">
    <location>
        <begin position="13"/>
        <end position="34"/>
    </location>
</feature>
<reference evidence="4 5" key="1">
    <citation type="journal article" date="2010" name="Nature">
        <title>The Ectocarpus genome and the independent evolution of multicellularity in brown algae.</title>
        <authorList>
            <person name="Cock J.M."/>
            <person name="Sterck L."/>
            <person name="Rouze P."/>
            <person name="Scornet D."/>
            <person name="Allen A.E."/>
            <person name="Amoutzias G."/>
            <person name="Anthouard V."/>
            <person name="Artiguenave F."/>
            <person name="Aury J.M."/>
            <person name="Badger J.H."/>
            <person name="Beszteri B."/>
            <person name="Billiau K."/>
            <person name="Bonnet E."/>
            <person name="Bothwell J.H."/>
            <person name="Bowler C."/>
            <person name="Boyen C."/>
            <person name="Brownlee C."/>
            <person name="Carrano C.J."/>
            <person name="Charrier B."/>
            <person name="Cho G.Y."/>
            <person name="Coelho S.M."/>
            <person name="Collen J."/>
            <person name="Corre E."/>
            <person name="Da Silva C."/>
            <person name="Delage L."/>
            <person name="Delaroque N."/>
            <person name="Dittami S.M."/>
            <person name="Doulbeau S."/>
            <person name="Elias M."/>
            <person name="Farnham G."/>
            <person name="Gachon C.M."/>
            <person name="Gschloessl B."/>
            <person name="Heesch S."/>
            <person name="Jabbari K."/>
            <person name="Jubin C."/>
            <person name="Kawai H."/>
            <person name="Kimura K."/>
            <person name="Kloareg B."/>
            <person name="Kupper F.C."/>
            <person name="Lang D."/>
            <person name="Le Bail A."/>
            <person name="Leblanc C."/>
            <person name="Lerouge P."/>
            <person name="Lohr M."/>
            <person name="Lopez P.J."/>
            <person name="Martens C."/>
            <person name="Maumus F."/>
            <person name="Michel G."/>
            <person name="Miranda-Saavedra D."/>
            <person name="Morales J."/>
            <person name="Moreau H."/>
            <person name="Motomura T."/>
            <person name="Nagasato C."/>
            <person name="Napoli C.A."/>
            <person name="Nelson D.R."/>
            <person name="Nyvall-Collen P."/>
            <person name="Peters A.F."/>
            <person name="Pommier C."/>
            <person name="Potin P."/>
            <person name="Poulain J."/>
            <person name="Quesneville H."/>
            <person name="Read B."/>
            <person name="Rensing S.A."/>
            <person name="Ritter A."/>
            <person name="Rousvoal S."/>
            <person name="Samanta M."/>
            <person name="Samson G."/>
            <person name="Schroeder D.C."/>
            <person name="Segurens B."/>
            <person name="Strittmatter M."/>
            <person name="Tonon T."/>
            <person name="Tregear J.W."/>
            <person name="Valentin K."/>
            <person name="von Dassow P."/>
            <person name="Yamagishi T."/>
            <person name="Van de Peer Y."/>
            <person name="Wincker P."/>
        </authorList>
    </citation>
    <scope>NUCLEOTIDE SEQUENCE [LARGE SCALE GENOMIC DNA]</scope>
    <source>
        <strain evidence="5">Ec32 / CCAP1310/4</strain>
    </source>
</reference>
<comment type="catalytic activity">
    <reaction evidence="1">
        <text>Thiol-dependent hydrolysis of ester, thioester, amide, peptide and isopeptide bonds formed by the C-terminal Gly of ubiquitin (a 76-residue protein attached to proteins as an intracellular targeting signal).</text>
        <dbReference type="EC" id="3.4.19.12"/>
    </reaction>
</comment>
<keyword evidence="1" id="KW-0645">Protease</keyword>
<name>D7G2V4_ECTSI</name>
<dbReference type="InParanoid" id="D7G2V4"/>
<evidence type="ECO:0000256" key="2">
    <source>
        <dbReference type="SAM" id="MobiDB-lite"/>
    </source>
</evidence>
<sequence length="518" mass="55233">MDSLKRVWSDVTSGLLSRREERSPERSDELLPSAESALRLARTARGGSGGAAGRGWWFPGQRARRRRNLARAAERAAAKRTEAGGGGAAAAAASALPNGLANQGNTCYLNSLLQALYHAPGLREAVFEALTGGGDSETVLALGTVFRQLEQGGRPASTLPVTRAMGVDPTVQQDAQEFGRFLFMALEGESDIQGSSPDTAAGEAGGDKEVGGLSAAIKDLFAGRLMSYVECVDVAFTKEKEEAFYDLPMDIKGSGTLQKSLDRFIEAELLSGDNRLRAGEHGLQDARKGIRFLQLPPVLQFHLKRFEYDPYQGDLVKIHDRFEFPTELDMSPWVTPPPLSPKDGSNSHSDSHTDAEDKADKYKLSAVVMHVGGPAAGHYYAYVRYREPPSPHQPSEDNAGGSGSGVPEAAATAGVVADKRGAPPSTTWVKLDDHRVTKVFEGEVLRDALGGGGGVYRGPGAELQGFFGQVAGSGGGGTASAYMLQYVREERVGREATEMASALEGRIHEDQASECPEP</sequence>
<dbReference type="GO" id="GO:0006508">
    <property type="term" value="P:proteolysis"/>
    <property type="evidence" value="ECO:0007669"/>
    <property type="project" value="UniProtKB-KW"/>
</dbReference>
<evidence type="ECO:0000259" key="3">
    <source>
        <dbReference type="PROSITE" id="PS50235"/>
    </source>
</evidence>
<keyword evidence="1" id="KW-0833">Ubl conjugation pathway</keyword>
<keyword evidence="5" id="KW-1185">Reference proteome</keyword>
<evidence type="ECO:0000313" key="4">
    <source>
        <dbReference type="EMBL" id="CBJ48811.1"/>
    </source>
</evidence>
<feature type="domain" description="USP" evidence="3">
    <location>
        <begin position="98"/>
        <end position="489"/>
    </location>
</feature>
<dbReference type="Gene3D" id="3.90.70.10">
    <property type="entry name" value="Cysteine proteinases"/>
    <property type="match status" value="1"/>
</dbReference>
<dbReference type="PROSITE" id="PS50235">
    <property type="entry name" value="USP_3"/>
    <property type="match status" value="1"/>
</dbReference>
<dbReference type="InterPro" id="IPR018200">
    <property type="entry name" value="USP_CS"/>
</dbReference>
<dbReference type="EC" id="3.4.19.12" evidence="1"/>
<dbReference type="EMBL" id="FN648696">
    <property type="protein sequence ID" value="CBJ48811.1"/>
    <property type="molecule type" value="Genomic_DNA"/>
</dbReference>
<proteinExistence type="inferred from homology"/>
<dbReference type="OMA" id="LMSYVEC"/>
<dbReference type="STRING" id="2880.D7G2V4"/>
<dbReference type="eggNOG" id="KOG1863">
    <property type="taxonomic scope" value="Eukaryota"/>
</dbReference>
<organism evidence="4 5">
    <name type="scientific">Ectocarpus siliculosus</name>
    <name type="common">Brown alga</name>
    <name type="synonym">Conferva siliculosa</name>
    <dbReference type="NCBI Taxonomy" id="2880"/>
    <lineage>
        <taxon>Eukaryota</taxon>
        <taxon>Sar</taxon>
        <taxon>Stramenopiles</taxon>
        <taxon>Ochrophyta</taxon>
        <taxon>PX clade</taxon>
        <taxon>Phaeophyceae</taxon>
        <taxon>Ectocarpales</taxon>
        <taxon>Ectocarpaceae</taxon>
        <taxon>Ectocarpus</taxon>
    </lineage>
</organism>
<keyword evidence="1" id="KW-0788">Thiol protease</keyword>
<dbReference type="PANTHER" id="PTHR24006">
    <property type="entry name" value="UBIQUITIN CARBOXYL-TERMINAL HYDROLASE"/>
    <property type="match status" value="1"/>
</dbReference>
<dbReference type="SUPFAM" id="SSF54001">
    <property type="entry name" value="Cysteine proteinases"/>
    <property type="match status" value="1"/>
</dbReference>
<protein>
    <recommendedName>
        <fullName evidence="1">Ubiquitin carboxyl-terminal hydrolase</fullName>
        <ecNumber evidence="1">3.4.19.12</ecNumber>
    </recommendedName>
</protein>
<feature type="compositionally biased region" description="Basic and acidic residues" evidence="2">
    <location>
        <begin position="17"/>
        <end position="29"/>
    </location>
</feature>
<dbReference type="EMBL" id="FN649739">
    <property type="protein sequence ID" value="CBJ48811.1"/>
    <property type="molecule type" value="Genomic_DNA"/>
</dbReference>
<evidence type="ECO:0000313" key="5">
    <source>
        <dbReference type="Proteomes" id="UP000002630"/>
    </source>
</evidence>
<feature type="region of interest" description="Disordered" evidence="2">
    <location>
        <begin position="386"/>
        <end position="408"/>
    </location>
</feature>
<dbReference type="GO" id="GO:0016579">
    <property type="term" value="P:protein deubiquitination"/>
    <property type="evidence" value="ECO:0007669"/>
    <property type="project" value="InterPro"/>
</dbReference>
<dbReference type="GO" id="GO:0005634">
    <property type="term" value="C:nucleus"/>
    <property type="evidence" value="ECO:0007669"/>
    <property type="project" value="TreeGrafter"/>
</dbReference>
<comment type="similarity">
    <text evidence="1">Belongs to the peptidase C19 family.</text>
</comment>
<dbReference type="InterPro" id="IPR038765">
    <property type="entry name" value="Papain-like_cys_pep_sf"/>
</dbReference>
<accession>D7G2V4</accession>